<dbReference type="GO" id="GO:0005634">
    <property type="term" value="C:nucleus"/>
    <property type="evidence" value="ECO:0007669"/>
    <property type="project" value="UniProtKB-SubCell"/>
</dbReference>
<dbReference type="Proteomes" id="UP001176961">
    <property type="component" value="Unassembled WGS sequence"/>
</dbReference>
<dbReference type="PROSITE" id="PS50808">
    <property type="entry name" value="ZF_BED"/>
    <property type="match status" value="1"/>
</dbReference>
<evidence type="ECO:0000256" key="1">
    <source>
        <dbReference type="ARBA" id="ARBA00004123"/>
    </source>
</evidence>
<dbReference type="SUPFAM" id="SSF57667">
    <property type="entry name" value="beta-beta-alpha zinc fingers"/>
    <property type="match status" value="1"/>
</dbReference>
<gene>
    <name evidence="10" type="ORF">CYNAS_LOCUS14060</name>
</gene>
<evidence type="ECO:0000256" key="8">
    <source>
        <dbReference type="PROSITE-ProRule" id="PRU00027"/>
    </source>
</evidence>
<comment type="subcellular location">
    <subcellularLocation>
        <location evidence="1">Nucleus</location>
    </subcellularLocation>
</comment>
<keyword evidence="5" id="KW-0805">Transcription regulation</keyword>
<dbReference type="SMART" id="SM00614">
    <property type="entry name" value="ZnF_BED"/>
    <property type="match status" value="1"/>
</dbReference>
<organism evidence="10 11">
    <name type="scientific">Cylicocyclus nassatus</name>
    <name type="common">Nematode worm</name>
    <dbReference type="NCBI Taxonomy" id="53992"/>
    <lineage>
        <taxon>Eukaryota</taxon>
        <taxon>Metazoa</taxon>
        <taxon>Ecdysozoa</taxon>
        <taxon>Nematoda</taxon>
        <taxon>Chromadorea</taxon>
        <taxon>Rhabditida</taxon>
        <taxon>Rhabditina</taxon>
        <taxon>Rhabditomorpha</taxon>
        <taxon>Strongyloidea</taxon>
        <taxon>Strongylidae</taxon>
        <taxon>Cylicocyclus</taxon>
    </lineage>
</organism>
<keyword evidence="4" id="KW-0862">Zinc</keyword>
<keyword evidence="2" id="KW-0479">Metal-binding</keyword>
<evidence type="ECO:0000256" key="4">
    <source>
        <dbReference type="ARBA" id="ARBA00022833"/>
    </source>
</evidence>
<comment type="caution">
    <text evidence="10">The sequence shown here is derived from an EMBL/GenBank/DDBJ whole genome shotgun (WGS) entry which is preliminary data.</text>
</comment>
<dbReference type="PANTHER" id="PTHR46481:SF10">
    <property type="entry name" value="ZINC FINGER BED DOMAIN-CONTAINING PROTEIN 39"/>
    <property type="match status" value="1"/>
</dbReference>
<dbReference type="Pfam" id="PF02892">
    <property type="entry name" value="zf-BED"/>
    <property type="match status" value="1"/>
</dbReference>
<dbReference type="GO" id="GO:0003677">
    <property type="term" value="F:DNA binding"/>
    <property type="evidence" value="ECO:0007669"/>
    <property type="project" value="InterPro"/>
</dbReference>
<dbReference type="GO" id="GO:0008270">
    <property type="term" value="F:zinc ion binding"/>
    <property type="evidence" value="ECO:0007669"/>
    <property type="project" value="UniProtKB-KW"/>
</dbReference>
<keyword evidence="6" id="KW-0804">Transcription</keyword>
<dbReference type="PANTHER" id="PTHR46481">
    <property type="entry name" value="ZINC FINGER BED DOMAIN-CONTAINING PROTEIN 4"/>
    <property type="match status" value="1"/>
</dbReference>
<feature type="domain" description="BED-type" evidence="9">
    <location>
        <begin position="1"/>
        <end position="55"/>
    </location>
</feature>
<dbReference type="AlphaFoldDB" id="A0AA36MA00"/>
<evidence type="ECO:0000313" key="11">
    <source>
        <dbReference type="Proteomes" id="UP001176961"/>
    </source>
</evidence>
<accession>A0AA36MA00</accession>
<evidence type="ECO:0000256" key="2">
    <source>
        <dbReference type="ARBA" id="ARBA00022723"/>
    </source>
</evidence>
<dbReference type="SUPFAM" id="SSF53098">
    <property type="entry name" value="Ribonuclease H-like"/>
    <property type="match status" value="1"/>
</dbReference>
<evidence type="ECO:0000313" key="10">
    <source>
        <dbReference type="EMBL" id="CAJ0602077.1"/>
    </source>
</evidence>
<sequence>MSAVWNYFRKTNDGFGNLIGICTLCQRPLKIPKSKTTTNLLGHLRTSHGEELGNITRKRGFEAGNYGNPTFDDPRTAVHRSLARLVVEGAIPIETTALKPFHDFCAAMSPSYRPPPLRILRSLLDEEGCRLEMANRMTLADMSSIISLLVDLYYPVTSNQGFLLVGAQLLSRASLEKRIIVLDVVPVDDDSGTMSETVVSCLRKLDVDLARIGTVVANEIRPLQELALCLRTKFVPCAANAMCLVVGDTLHMEPCAATIARLRFLVSEFQRNRAAKMQLRSRQRECKLPEVTLAVDTPDRWITTYSMICDFMITLPVFTELMGRMNLPKLQEGDVHFLEALRTFLEPFYSLTKQVCAKDATASVFLAVGRILITTTEKHQRESVGEAQRFAQLLCENTSKYFTPWLGDEFLQLAAFLDPRFAYLETVQPMKSWTATVEKFIAHHQSMHPPREEAQGGSGSSLQQSQRQQTSVWEILRENQDAPSTSSGVWNQGDELRAELQHYGGILRTSRPAFNTDPILWWRAYMLEFPILAAAAFSHLATPATTVDCQRLLSLVSESPAVREQNGPIRKTDRLLLTLKAHLHKDVSRECKAWTIAEVRNFGCSESASVDDMEEDLNLSTVYRSDEEKTVFDAGEPLMSYVEEDDLDNMKNRQS</sequence>
<dbReference type="InterPro" id="IPR036236">
    <property type="entry name" value="Znf_C2H2_sf"/>
</dbReference>
<dbReference type="InterPro" id="IPR052035">
    <property type="entry name" value="ZnF_BED_domain_contain"/>
</dbReference>
<evidence type="ECO:0000256" key="3">
    <source>
        <dbReference type="ARBA" id="ARBA00022771"/>
    </source>
</evidence>
<keyword evidence="7" id="KW-0539">Nucleus</keyword>
<evidence type="ECO:0000256" key="7">
    <source>
        <dbReference type="ARBA" id="ARBA00023242"/>
    </source>
</evidence>
<dbReference type="InterPro" id="IPR003656">
    <property type="entry name" value="Znf_BED"/>
</dbReference>
<reference evidence="10" key="1">
    <citation type="submission" date="2023-07" db="EMBL/GenBank/DDBJ databases">
        <authorList>
            <consortium name="CYATHOMIX"/>
        </authorList>
    </citation>
    <scope>NUCLEOTIDE SEQUENCE</scope>
    <source>
        <strain evidence="10">N/A</strain>
    </source>
</reference>
<dbReference type="InterPro" id="IPR012337">
    <property type="entry name" value="RNaseH-like_sf"/>
</dbReference>
<proteinExistence type="predicted"/>
<keyword evidence="3 8" id="KW-0863">Zinc-finger</keyword>
<keyword evidence="11" id="KW-1185">Reference proteome</keyword>
<name>A0AA36MA00_CYLNA</name>
<protein>
    <recommendedName>
        <fullName evidence="9">BED-type domain-containing protein</fullName>
    </recommendedName>
</protein>
<dbReference type="EMBL" id="CATQJL010000305">
    <property type="protein sequence ID" value="CAJ0602077.1"/>
    <property type="molecule type" value="Genomic_DNA"/>
</dbReference>
<evidence type="ECO:0000259" key="9">
    <source>
        <dbReference type="PROSITE" id="PS50808"/>
    </source>
</evidence>
<dbReference type="GO" id="GO:0009791">
    <property type="term" value="P:post-embryonic development"/>
    <property type="evidence" value="ECO:0007669"/>
    <property type="project" value="UniProtKB-ARBA"/>
</dbReference>
<evidence type="ECO:0000256" key="5">
    <source>
        <dbReference type="ARBA" id="ARBA00023015"/>
    </source>
</evidence>
<evidence type="ECO:0000256" key="6">
    <source>
        <dbReference type="ARBA" id="ARBA00023163"/>
    </source>
</evidence>